<feature type="non-terminal residue" evidence="3">
    <location>
        <position position="1163"/>
    </location>
</feature>
<proteinExistence type="predicted"/>
<feature type="domain" description="G-patch" evidence="2">
    <location>
        <begin position="719"/>
        <end position="765"/>
    </location>
</feature>
<dbReference type="EMBL" id="QJKJ01006693">
    <property type="protein sequence ID" value="RDX85816.1"/>
    <property type="molecule type" value="Genomic_DNA"/>
</dbReference>
<sequence length="1163" mass="129672">MENAMEALEQRNEELRSELAQIKEQMAKVLEFLAREPPQTQNTPNYPPGYTPPPPWNTQEEQPQPNENNLNGPTPVGPQGPNGPTIMTPAQTQKDHPEVDERWRFLEERLRIVEGTNKYGLDAADLCLVPDVVLPTDFKTPDFDKYKGSSCPRTHLAMYCRKMAAHIQDDKILVHCFQDSLSGAALSWYVNLERGRAGLKRGKFASAMGQASYAKKVTQEKRKAEANAVIANTTAGYGQAKPLHIQIKEKPGADLPTPLYLPADTAGASAATGTKPPIRRNTPRTLDPVPIPYPELLRSLLERKLITIVPLKPVEPPYSKSYDPNSKCEYHGGVIGHATERCWGLKHKVQDLIDEGWLVFQKKGPNVTTNPLPEHGTINFIEHSFAIRKAVTTDPHEAEKVEEGTHQGRTLPAQVNTIGEGKNPRLKPLIICYNEVTQARLPLVIPVPGPQYTDTHAIPWKYPEGKANLDSQITNIAGTSGITRSGRVYAPEELWKKDDPRNKKKEKIGELPKSPQETEADEFLKFIRHSEYEMMDQLNKTPARISLLALLAKSEGHRQLLLRTLKEAHVAKDISIEKFEGVVGNLTAANHISFSDGELPKEGTFDGSKREVMGEITLPIRMGPTTFQVDFQVMDINPVYSCLLGRPWIHKAGAVPSSLHQKVKFISEHRLISVKGEEDLVISTPAPVEYIEGGEDTLETSLQSLEIAETGHEQKGGDFPSVALNILKKAGYQPGKGLGKLLEGVSEPIVLPENPGRAGLGFFKQSGSEPKKITKGAAQLYQRFVSGGMIIPDQVAMIGNQDPSTTEWIHFFPEELTNWESNTLPAPALQITPLSNDNATLETDERGSPNHSDPNLHNETSALGESKGEPEIHDRVQAPEGSTEIINIGKGGTLKEVRIGKNLCSDMKRQMVELLEEYSDVFAWSYQDMPGLDTNIVEHRLPIKPGAVPVRQQLRRMKPEVALKIKEEVEKQWKAGFLAVSEYPQWVANVVPVPKKDGKVRMCVDYRDLNKASPKDNFPLPHIDTLVDNTACHQIFSFMDGFSGYNQIRMAPEDREKTTFTTAWGTFCYQVMPFGLKNAGATYQRAMVTLFHDMMHQELEVYVDDMIAKSKVPECHVKDLKKLFDRLRKFRLRLNPAKCAFGVSEGKLLGFIVNKHGIKVDPD</sequence>
<protein>
    <recommendedName>
        <fullName evidence="2">G-patch domain-containing protein</fullName>
    </recommendedName>
</protein>
<feature type="compositionally biased region" description="Polar residues" evidence="1">
    <location>
        <begin position="849"/>
        <end position="863"/>
    </location>
</feature>
<accession>A0A371G5H3</accession>
<feature type="region of interest" description="Disordered" evidence="1">
    <location>
        <begin position="839"/>
        <end position="882"/>
    </location>
</feature>
<dbReference type="InterPro" id="IPR043502">
    <property type="entry name" value="DNA/RNA_pol_sf"/>
</dbReference>
<dbReference type="AlphaFoldDB" id="A0A371G5H3"/>
<feature type="compositionally biased region" description="Basic and acidic residues" evidence="1">
    <location>
        <begin position="866"/>
        <end position="877"/>
    </location>
</feature>
<gene>
    <name evidence="3" type="ORF">CR513_32935</name>
</gene>
<keyword evidence="4" id="KW-1185">Reference proteome</keyword>
<evidence type="ECO:0000256" key="1">
    <source>
        <dbReference type="SAM" id="MobiDB-lite"/>
    </source>
</evidence>
<evidence type="ECO:0000313" key="4">
    <source>
        <dbReference type="Proteomes" id="UP000257109"/>
    </source>
</evidence>
<dbReference type="InterPro" id="IPR000477">
    <property type="entry name" value="RT_dom"/>
</dbReference>
<name>A0A371G5H3_MUCPR</name>
<dbReference type="CDD" id="cd01647">
    <property type="entry name" value="RT_LTR"/>
    <property type="match status" value="1"/>
</dbReference>
<dbReference type="PANTHER" id="PTHR32108">
    <property type="entry name" value="DNA-DIRECTED RNA POLYMERASE SUBUNIT ALPHA"/>
    <property type="match status" value="1"/>
</dbReference>
<reference evidence="3" key="1">
    <citation type="submission" date="2018-05" db="EMBL/GenBank/DDBJ databases">
        <title>Draft genome of Mucuna pruriens seed.</title>
        <authorList>
            <person name="Nnadi N.E."/>
            <person name="Vos R."/>
            <person name="Hasami M.H."/>
            <person name="Devisetty U.K."/>
            <person name="Aguiy J.C."/>
        </authorList>
    </citation>
    <scope>NUCLEOTIDE SEQUENCE [LARGE SCALE GENOMIC DNA]</scope>
    <source>
        <strain evidence="3">JCA_2017</strain>
    </source>
</reference>
<evidence type="ECO:0000259" key="2">
    <source>
        <dbReference type="PROSITE" id="PS50174"/>
    </source>
</evidence>
<dbReference type="InterPro" id="IPR000467">
    <property type="entry name" value="G_patch_dom"/>
</dbReference>
<feature type="region of interest" description="Disordered" evidence="1">
    <location>
        <begin position="493"/>
        <end position="516"/>
    </location>
</feature>
<dbReference type="PANTHER" id="PTHR32108:SF9">
    <property type="entry name" value="REVERSE TRANSCRIPTASE RNASE H-LIKE DOMAIN-CONTAINING PROTEIN"/>
    <property type="match status" value="1"/>
</dbReference>
<dbReference type="CDD" id="cd00303">
    <property type="entry name" value="retropepsin_like"/>
    <property type="match status" value="1"/>
</dbReference>
<dbReference type="SMART" id="SM00443">
    <property type="entry name" value="G_patch"/>
    <property type="match status" value="1"/>
</dbReference>
<comment type="caution">
    <text evidence="3">The sequence shown here is derived from an EMBL/GenBank/DDBJ whole genome shotgun (WGS) entry which is preliminary data.</text>
</comment>
<dbReference type="OrthoDB" id="1743010at2759"/>
<feature type="compositionally biased region" description="Pro residues" evidence="1">
    <location>
        <begin position="45"/>
        <end position="56"/>
    </location>
</feature>
<dbReference type="Gene3D" id="3.10.10.10">
    <property type="entry name" value="HIV Type 1 Reverse Transcriptase, subunit A, domain 1"/>
    <property type="match status" value="1"/>
</dbReference>
<dbReference type="InterPro" id="IPR043128">
    <property type="entry name" value="Rev_trsase/Diguanyl_cyclase"/>
</dbReference>
<dbReference type="Proteomes" id="UP000257109">
    <property type="component" value="Unassembled WGS sequence"/>
</dbReference>
<dbReference type="GO" id="GO:0003676">
    <property type="term" value="F:nucleic acid binding"/>
    <property type="evidence" value="ECO:0007669"/>
    <property type="project" value="InterPro"/>
</dbReference>
<dbReference type="SUPFAM" id="SSF56672">
    <property type="entry name" value="DNA/RNA polymerases"/>
    <property type="match status" value="1"/>
</dbReference>
<organism evidence="3 4">
    <name type="scientific">Mucuna pruriens</name>
    <name type="common">Velvet bean</name>
    <name type="synonym">Dolichos pruriens</name>
    <dbReference type="NCBI Taxonomy" id="157652"/>
    <lineage>
        <taxon>Eukaryota</taxon>
        <taxon>Viridiplantae</taxon>
        <taxon>Streptophyta</taxon>
        <taxon>Embryophyta</taxon>
        <taxon>Tracheophyta</taxon>
        <taxon>Spermatophyta</taxon>
        <taxon>Magnoliopsida</taxon>
        <taxon>eudicotyledons</taxon>
        <taxon>Gunneridae</taxon>
        <taxon>Pentapetalae</taxon>
        <taxon>rosids</taxon>
        <taxon>fabids</taxon>
        <taxon>Fabales</taxon>
        <taxon>Fabaceae</taxon>
        <taxon>Papilionoideae</taxon>
        <taxon>50 kb inversion clade</taxon>
        <taxon>NPAAA clade</taxon>
        <taxon>indigoferoid/millettioid clade</taxon>
        <taxon>Phaseoleae</taxon>
        <taxon>Mucuna</taxon>
    </lineage>
</organism>
<feature type="region of interest" description="Disordered" evidence="1">
    <location>
        <begin position="30"/>
        <end position="98"/>
    </location>
</feature>
<feature type="compositionally biased region" description="Low complexity" evidence="1">
    <location>
        <begin position="57"/>
        <end position="73"/>
    </location>
</feature>
<evidence type="ECO:0000313" key="3">
    <source>
        <dbReference type="EMBL" id="RDX85816.1"/>
    </source>
</evidence>
<dbReference type="Pfam" id="PF00078">
    <property type="entry name" value="RVT_1"/>
    <property type="match status" value="1"/>
</dbReference>
<dbReference type="Gene3D" id="3.30.70.270">
    <property type="match status" value="1"/>
</dbReference>
<dbReference type="PROSITE" id="PS50174">
    <property type="entry name" value="G_PATCH"/>
    <property type="match status" value="1"/>
</dbReference>
<dbReference type="Pfam" id="PF01585">
    <property type="entry name" value="G-patch"/>
    <property type="match status" value="1"/>
</dbReference>